<keyword evidence="3" id="KW-1185">Reference proteome</keyword>
<protein>
    <submittedName>
        <fullName evidence="2">YitT family protein</fullName>
    </submittedName>
</protein>
<evidence type="ECO:0000313" key="3">
    <source>
        <dbReference type="Proteomes" id="UP000768567"/>
    </source>
</evidence>
<evidence type="ECO:0000256" key="1">
    <source>
        <dbReference type="SAM" id="Phobius"/>
    </source>
</evidence>
<keyword evidence="1" id="KW-0472">Membrane</keyword>
<feature type="transmembrane region" description="Helical" evidence="1">
    <location>
        <begin position="114"/>
        <end position="140"/>
    </location>
</feature>
<gene>
    <name evidence="2" type="ORF">INF35_05950</name>
</gene>
<dbReference type="PANTHER" id="PTHR40078:SF1">
    <property type="entry name" value="INTEGRAL MEMBRANE PROTEIN"/>
    <property type="match status" value="1"/>
</dbReference>
<feature type="transmembrane region" description="Helical" evidence="1">
    <location>
        <begin position="85"/>
        <end position="102"/>
    </location>
</feature>
<dbReference type="Pfam" id="PF19700">
    <property type="entry name" value="DUF6198"/>
    <property type="match status" value="1"/>
</dbReference>
<keyword evidence="1" id="KW-1133">Transmembrane helix</keyword>
<accession>A0ABR9R2I1</accession>
<feature type="transmembrane region" description="Helical" evidence="1">
    <location>
        <begin position="50"/>
        <end position="73"/>
    </location>
</feature>
<dbReference type="EMBL" id="JADCKC010000002">
    <property type="protein sequence ID" value="MBE5037318.1"/>
    <property type="molecule type" value="Genomic_DNA"/>
</dbReference>
<feature type="transmembrane region" description="Helical" evidence="1">
    <location>
        <begin position="161"/>
        <end position="182"/>
    </location>
</feature>
<comment type="caution">
    <text evidence="2">The sequence shown here is derived from an EMBL/GenBank/DDBJ whole genome shotgun (WGS) entry which is preliminary data.</text>
</comment>
<name>A0ABR9R2I1_9FIRM</name>
<dbReference type="InterPro" id="IPR038750">
    <property type="entry name" value="YczE/YyaS-like"/>
</dbReference>
<evidence type="ECO:0000313" key="2">
    <source>
        <dbReference type="EMBL" id="MBE5037318.1"/>
    </source>
</evidence>
<organism evidence="2 3">
    <name type="scientific">Gemmiger gallinarum</name>
    <dbReference type="NCBI Taxonomy" id="2779354"/>
    <lineage>
        <taxon>Bacteria</taxon>
        <taxon>Bacillati</taxon>
        <taxon>Bacillota</taxon>
        <taxon>Clostridia</taxon>
        <taxon>Eubacteriales</taxon>
        <taxon>Gemmiger</taxon>
    </lineage>
</organism>
<proteinExistence type="predicted"/>
<dbReference type="RefSeq" id="WP_193500611.1">
    <property type="nucleotide sequence ID" value="NZ_JADCKC010000002.1"/>
</dbReference>
<dbReference type="PANTHER" id="PTHR40078">
    <property type="entry name" value="INTEGRAL MEMBRANE PROTEIN-RELATED"/>
    <property type="match status" value="1"/>
</dbReference>
<dbReference type="Proteomes" id="UP000768567">
    <property type="component" value="Unassembled WGS sequence"/>
</dbReference>
<reference evidence="2 3" key="1">
    <citation type="submission" date="2020-10" db="EMBL/GenBank/DDBJ databases">
        <title>ChiBAC.</title>
        <authorList>
            <person name="Zenner C."/>
            <person name="Hitch T.C.A."/>
            <person name="Clavel T."/>
        </authorList>
    </citation>
    <scope>NUCLEOTIDE SEQUENCE [LARGE SCALE GENOMIC DNA]</scope>
    <source>
        <strain evidence="2 3">DSM 109015</strain>
    </source>
</reference>
<keyword evidence="1" id="KW-0812">Transmembrane</keyword>
<feature type="transmembrane region" description="Helical" evidence="1">
    <location>
        <begin position="12"/>
        <end position="30"/>
    </location>
</feature>
<sequence>MQTKAVNLVKRYLMLCMGLAVMAFGVAFSIKAGLGTSPISSLPYVLSRLIPFTVGTTTIMLHVTLILLQILLLRKRYELIQLMQLPVALVFGSLTDFAVWALDGVSAGSYLEQWLLCAVGILLVGIGVSMEVTANVVTLAGEGMVLAVCKVFPVKFGNAKIGFDVTLVVIASVLSLVFLHTLEGVREGTVAAAILVGMTARQVNKPMKRLADRLFA</sequence>